<dbReference type="Gene3D" id="3.40.30.10">
    <property type="entry name" value="Glutaredoxin"/>
    <property type="match status" value="1"/>
</dbReference>
<sequence length="157" mass="17881">MKAFFIAIILCIGLSSQAAAQDVKAIKLPELDKLISESSDELRIINFWASWCGPCIKEMPHFDKLHTENKAEVYFISLDFPRQLEKVAKLVAKKEIKAPTYLLDEKDADQYIQKIDNNWSGAIPATLFITPSGKRYFYESAFTEEELNATIEKLSTK</sequence>
<dbReference type="Proteomes" id="UP000256779">
    <property type="component" value="Unassembled WGS sequence"/>
</dbReference>
<dbReference type="PANTHER" id="PTHR42852">
    <property type="entry name" value="THIOL:DISULFIDE INTERCHANGE PROTEIN DSBE"/>
    <property type="match status" value="1"/>
</dbReference>
<dbReference type="Pfam" id="PF00578">
    <property type="entry name" value="AhpC-TSA"/>
    <property type="match status" value="1"/>
</dbReference>
<gene>
    <name evidence="3" type="ORF">C7460_10550</name>
</gene>
<dbReference type="AlphaFoldDB" id="A0A3D9L4H9"/>
<reference evidence="3 4" key="1">
    <citation type="submission" date="2018-07" db="EMBL/GenBank/DDBJ databases">
        <title>Genomic Encyclopedia of Type Strains, Phase IV (KMG-IV): sequencing the most valuable type-strain genomes for metagenomic binning, comparative biology and taxonomic classification.</title>
        <authorList>
            <person name="Goeker M."/>
        </authorList>
    </citation>
    <scope>NUCLEOTIDE SEQUENCE [LARGE SCALE GENOMIC DNA]</scope>
    <source>
        <strain evidence="3 4">DSM 4134</strain>
    </source>
</reference>
<dbReference type="SUPFAM" id="SSF52833">
    <property type="entry name" value="Thioredoxin-like"/>
    <property type="match status" value="1"/>
</dbReference>
<evidence type="ECO:0000313" key="4">
    <source>
        <dbReference type="Proteomes" id="UP000256779"/>
    </source>
</evidence>
<dbReference type="CDD" id="cd02966">
    <property type="entry name" value="TlpA_like_family"/>
    <property type="match status" value="1"/>
</dbReference>
<proteinExistence type="predicted"/>
<accession>A0A3D9L4H9</accession>
<dbReference type="OrthoDB" id="6399635at2"/>
<comment type="caution">
    <text evidence="3">The sequence shown here is derived from an EMBL/GenBank/DDBJ whole genome shotgun (WGS) entry which is preliminary data.</text>
</comment>
<keyword evidence="1" id="KW-0732">Signal</keyword>
<organism evidence="3 4">
    <name type="scientific">Marinoscillum furvescens DSM 4134</name>
    <dbReference type="NCBI Taxonomy" id="1122208"/>
    <lineage>
        <taxon>Bacteria</taxon>
        <taxon>Pseudomonadati</taxon>
        <taxon>Bacteroidota</taxon>
        <taxon>Cytophagia</taxon>
        <taxon>Cytophagales</taxon>
        <taxon>Reichenbachiellaceae</taxon>
        <taxon>Marinoscillum</taxon>
    </lineage>
</organism>
<dbReference type="GO" id="GO:0016209">
    <property type="term" value="F:antioxidant activity"/>
    <property type="evidence" value="ECO:0007669"/>
    <property type="project" value="InterPro"/>
</dbReference>
<dbReference type="InterPro" id="IPR036249">
    <property type="entry name" value="Thioredoxin-like_sf"/>
</dbReference>
<dbReference type="GO" id="GO:0016491">
    <property type="term" value="F:oxidoreductase activity"/>
    <property type="evidence" value="ECO:0007669"/>
    <property type="project" value="InterPro"/>
</dbReference>
<protein>
    <submittedName>
        <fullName evidence="3">AhpC/TSA family protein</fullName>
    </submittedName>
</protein>
<dbReference type="InterPro" id="IPR013766">
    <property type="entry name" value="Thioredoxin_domain"/>
</dbReference>
<feature type="signal peptide" evidence="1">
    <location>
        <begin position="1"/>
        <end position="20"/>
    </location>
</feature>
<keyword evidence="4" id="KW-1185">Reference proteome</keyword>
<evidence type="ECO:0000313" key="3">
    <source>
        <dbReference type="EMBL" id="REE00429.1"/>
    </source>
</evidence>
<feature type="chain" id="PRO_5017692410" evidence="1">
    <location>
        <begin position="21"/>
        <end position="157"/>
    </location>
</feature>
<dbReference type="InterPro" id="IPR000866">
    <property type="entry name" value="AhpC/TSA"/>
</dbReference>
<dbReference type="PANTHER" id="PTHR42852:SF13">
    <property type="entry name" value="PROTEIN DIPZ"/>
    <property type="match status" value="1"/>
</dbReference>
<dbReference type="EMBL" id="QREG01000005">
    <property type="protein sequence ID" value="REE00429.1"/>
    <property type="molecule type" value="Genomic_DNA"/>
</dbReference>
<dbReference type="PROSITE" id="PS51352">
    <property type="entry name" value="THIOREDOXIN_2"/>
    <property type="match status" value="1"/>
</dbReference>
<evidence type="ECO:0000259" key="2">
    <source>
        <dbReference type="PROSITE" id="PS51352"/>
    </source>
</evidence>
<name>A0A3D9L4H9_MARFU</name>
<evidence type="ECO:0000256" key="1">
    <source>
        <dbReference type="SAM" id="SignalP"/>
    </source>
</evidence>
<dbReference type="RefSeq" id="WP_115867434.1">
    <property type="nucleotide sequence ID" value="NZ_QREG01000005.1"/>
</dbReference>
<dbReference type="InterPro" id="IPR050553">
    <property type="entry name" value="Thioredoxin_ResA/DsbE_sf"/>
</dbReference>
<feature type="domain" description="Thioredoxin" evidence="2">
    <location>
        <begin position="12"/>
        <end position="156"/>
    </location>
</feature>